<evidence type="ECO:0000256" key="1">
    <source>
        <dbReference type="ARBA" id="ARBA00093770"/>
    </source>
</evidence>
<dbReference type="RefSeq" id="WP_002705334.1">
    <property type="nucleotide sequence ID" value="NZ_AAWS01000078.1"/>
</dbReference>
<evidence type="ECO:0000313" key="3">
    <source>
        <dbReference type="Proteomes" id="UP000004095"/>
    </source>
</evidence>
<keyword evidence="3" id="KW-1185">Reference proteome</keyword>
<comment type="similarity">
    <text evidence="1">Belongs to the Rv0495c family.</text>
</comment>
<dbReference type="OrthoDB" id="597501at2"/>
<comment type="caution">
    <text evidence="2">The sequence shown here is derived from an EMBL/GenBank/DDBJ whole genome shotgun (WGS) entry which is preliminary data.</text>
</comment>
<sequence length="191" mass="21898">MLVVENTYISDDVIENFFVCDLEKCKGACCVEGHLGAPLEEEELPKIEAVYEKVKPYLTPEAIKVIDKEGLYIKDHEGDYSTSTINDQECVFAYYDEKGFLKCGIETAYLNGEIDFIKPISCHLYPIRITKLDIEEALNYHRWQICSPACGHGKALGVPLYKFLKTPLVRRYGEDWYKKLEQQVAAREADK</sequence>
<dbReference type="Pfam" id="PF11307">
    <property type="entry name" value="DUF3109"/>
    <property type="match status" value="1"/>
</dbReference>
<dbReference type="EMBL" id="AAWS01000078">
    <property type="protein sequence ID" value="EAY24200.1"/>
    <property type="molecule type" value="Genomic_DNA"/>
</dbReference>
<dbReference type="Proteomes" id="UP000004095">
    <property type="component" value="Unassembled WGS sequence"/>
</dbReference>
<dbReference type="InterPro" id="IPR021458">
    <property type="entry name" value="Rv0495c"/>
</dbReference>
<accession>A1ZZK5</accession>
<protein>
    <recommendedName>
        <fullName evidence="4">DUF3109 family protein</fullName>
    </recommendedName>
</protein>
<proteinExistence type="inferred from homology"/>
<dbReference type="AlphaFoldDB" id="A1ZZK5"/>
<gene>
    <name evidence="2" type="ORF">M23134_01788</name>
</gene>
<evidence type="ECO:0008006" key="4">
    <source>
        <dbReference type="Google" id="ProtNLM"/>
    </source>
</evidence>
<evidence type="ECO:0000313" key="2">
    <source>
        <dbReference type="EMBL" id="EAY24200.1"/>
    </source>
</evidence>
<reference evidence="2 3" key="1">
    <citation type="submission" date="2007-01" db="EMBL/GenBank/DDBJ databases">
        <authorList>
            <person name="Haygood M."/>
            <person name="Podell S."/>
            <person name="Anderson C."/>
            <person name="Hopkinson B."/>
            <person name="Roe K."/>
            <person name="Barbeau K."/>
            <person name="Gaasterland T."/>
            <person name="Ferriera S."/>
            <person name="Johnson J."/>
            <person name="Kravitz S."/>
            <person name="Beeson K."/>
            <person name="Sutton G."/>
            <person name="Rogers Y.-H."/>
            <person name="Friedman R."/>
            <person name="Frazier M."/>
            <person name="Venter J.C."/>
        </authorList>
    </citation>
    <scope>NUCLEOTIDE SEQUENCE [LARGE SCALE GENOMIC DNA]</scope>
    <source>
        <strain evidence="2 3">ATCC 23134</strain>
    </source>
</reference>
<organism evidence="2 3">
    <name type="scientific">Microscilla marina ATCC 23134</name>
    <dbReference type="NCBI Taxonomy" id="313606"/>
    <lineage>
        <taxon>Bacteria</taxon>
        <taxon>Pseudomonadati</taxon>
        <taxon>Bacteroidota</taxon>
        <taxon>Cytophagia</taxon>
        <taxon>Cytophagales</taxon>
        <taxon>Microscillaceae</taxon>
        <taxon>Microscilla</taxon>
    </lineage>
</organism>
<name>A1ZZK5_MICM2</name>
<dbReference type="eggNOG" id="COG0727">
    <property type="taxonomic scope" value="Bacteria"/>
</dbReference>